<comment type="similarity">
    <text evidence="1">Belongs to the ataxin-10 family.</text>
</comment>
<evidence type="ECO:0000256" key="2">
    <source>
        <dbReference type="ARBA" id="ARBA00018804"/>
    </source>
</evidence>
<dbReference type="GO" id="GO:0051301">
    <property type="term" value="P:cell division"/>
    <property type="evidence" value="ECO:0007669"/>
    <property type="project" value="UniProtKB-KW"/>
</dbReference>
<dbReference type="GO" id="GO:0005829">
    <property type="term" value="C:cytosol"/>
    <property type="evidence" value="ECO:0007669"/>
    <property type="project" value="TreeGrafter"/>
</dbReference>
<evidence type="ECO:0000313" key="8">
    <source>
        <dbReference type="Proteomes" id="UP000616769"/>
    </source>
</evidence>
<evidence type="ECO:0000259" key="6">
    <source>
        <dbReference type="Pfam" id="PF09759"/>
    </source>
</evidence>
<feature type="domain" description="Ataxin-10" evidence="6">
    <location>
        <begin position="273"/>
        <end position="360"/>
    </location>
</feature>
<dbReference type="InterPro" id="IPR051374">
    <property type="entry name" value="Ataxin-10/CTR86_families"/>
</dbReference>
<keyword evidence="4" id="KW-0131">Cell cycle</keyword>
<dbReference type="Pfam" id="PF09759">
    <property type="entry name" value="Atx10homo_assoc"/>
    <property type="match status" value="1"/>
</dbReference>
<evidence type="ECO:0000313" key="7">
    <source>
        <dbReference type="EMBL" id="KPL99169.1"/>
    </source>
</evidence>
<comment type="function">
    <text evidence="5">May play a role in the regulation of cytokinesis. May play a role in signaling by stimulating protein glycosylation. Induces neuritogenesis by activating the Ras-MAP kinase pathway and is necessary for the survival of cerebellar neurons. Does not appear to play a major role in ciliogenesis.</text>
</comment>
<reference evidence="7 8" key="1">
    <citation type="journal article" date="2015" name="Parasit. Vectors">
        <title>Draft genome of the scabies mite.</title>
        <authorList>
            <person name="Rider S.D.Jr."/>
            <person name="Morgan M.S."/>
            <person name="Arlian L.G."/>
        </authorList>
    </citation>
    <scope>NUCLEOTIDE SEQUENCE [LARGE SCALE GENOMIC DNA]</scope>
    <source>
        <strain evidence="7">Arlian Lab</strain>
    </source>
</reference>
<gene>
    <name evidence="7" type="ORF">QR98_0004050</name>
</gene>
<protein>
    <recommendedName>
        <fullName evidence="2">Ataxin-10</fullName>
    </recommendedName>
</protein>
<evidence type="ECO:0000256" key="4">
    <source>
        <dbReference type="ARBA" id="ARBA00023306"/>
    </source>
</evidence>
<evidence type="ECO:0000256" key="5">
    <source>
        <dbReference type="ARBA" id="ARBA00045173"/>
    </source>
</evidence>
<dbReference type="EMBL" id="JXLN01000643">
    <property type="protein sequence ID" value="KPL99169.1"/>
    <property type="molecule type" value="Genomic_DNA"/>
</dbReference>
<dbReference type="Proteomes" id="UP000616769">
    <property type="component" value="Unassembled WGS sequence"/>
</dbReference>
<dbReference type="VEuPathDB" id="VectorBase:SSCA009880"/>
<dbReference type="AlphaFoldDB" id="A0A131ZTV3"/>
<evidence type="ECO:0000256" key="1">
    <source>
        <dbReference type="ARBA" id="ARBA00008384"/>
    </source>
</evidence>
<organism evidence="7 8">
    <name type="scientific">Sarcoptes scabiei</name>
    <name type="common">Itch mite</name>
    <name type="synonym">Acarus scabiei</name>
    <dbReference type="NCBI Taxonomy" id="52283"/>
    <lineage>
        <taxon>Eukaryota</taxon>
        <taxon>Metazoa</taxon>
        <taxon>Ecdysozoa</taxon>
        <taxon>Arthropoda</taxon>
        <taxon>Chelicerata</taxon>
        <taxon>Arachnida</taxon>
        <taxon>Acari</taxon>
        <taxon>Acariformes</taxon>
        <taxon>Sarcoptiformes</taxon>
        <taxon>Astigmata</taxon>
        <taxon>Psoroptidia</taxon>
        <taxon>Sarcoptoidea</taxon>
        <taxon>Sarcoptidae</taxon>
        <taxon>Sarcoptinae</taxon>
        <taxon>Sarcoptes</taxon>
    </lineage>
</organism>
<dbReference type="InterPro" id="IPR011989">
    <property type="entry name" value="ARM-like"/>
</dbReference>
<dbReference type="SUPFAM" id="SSF48371">
    <property type="entry name" value="ARM repeat"/>
    <property type="match status" value="2"/>
</dbReference>
<proteinExistence type="inferred from homology"/>
<accession>A0A131ZTV3</accession>
<sequence length="366" mass="43531">MLVLKNELDRPIDKVSFDFVHRTLKLQYNLMRLSLLTRGEWIFENCWDFIFDQQYYRKLLDLEKFSANEENRSLQKNCCLVITALMYELLQHSTGHCQSFVDPIFDELDCNDKLDFWLLLFNLVISEISEWALWIIFIALKKKTFTRKLFSKLTVNYRLILIDILQEFVEDEAKNANVKEWNMKNLDYDSQYECFDRDIIQNISDYLQQKTFHSNKECNQEEIHLIIKSDKILIKLLLQLQLLAKSEASIFAVKSRLDDLDESMNGINPVFGFKRDIIGLIANCLHKNREGQDYLRESGALYALLECTRIDQNNPFIQQWCIFALRNALEANESNQKFVQNLQEQKIIYDEKLLDRIRFKKKKTLA</sequence>
<evidence type="ECO:0000256" key="3">
    <source>
        <dbReference type="ARBA" id="ARBA00022618"/>
    </source>
</evidence>
<comment type="caution">
    <text evidence="7">The sequence shown here is derived from an EMBL/GenBank/DDBJ whole genome shotgun (WGS) entry which is preliminary data.</text>
</comment>
<dbReference type="PANTHER" id="PTHR13255">
    <property type="entry name" value="ATAXIN-10"/>
    <property type="match status" value="1"/>
</dbReference>
<dbReference type="InterPro" id="IPR016024">
    <property type="entry name" value="ARM-type_fold"/>
</dbReference>
<dbReference type="OrthoDB" id="379794at2759"/>
<dbReference type="PANTHER" id="PTHR13255:SF0">
    <property type="entry name" value="ATAXIN-10"/>
    <property type="match status" value="1"/>
</dbReference>
<dbReference type="InterPro" id="IPR019156">
    <property type="entry name" value="Ataxin-10_domain"/>
</dbReference>
<keyword evidence="3" id="KW-0132">Cell division</keyword>
<dbReference type="Gene3D" id="1.25.10.10">
    <property type="entry name" value="Leucine-rich Repeat Variant"/>
    <property type="match status" value="1"/>
</dbReference>
<name>A0A131ZTV3_SARSC</name>
<dbReference type="GO" id="GO:0031175">
    <property type="term" value="P:neuron projection development"/>
    <property type="evidence" value="ECO:0007669"/>
    <property type="project" value="TreeGrafter"/>
</dbReference>